<dbReference type="eggNOG" id="ENOG5032Y3P">
    <property type="taxonomic scope" value="Bacteria"/>
</dbReference>
<name>I7EEU5_GEOSL</name>
<keyword evidence="2" id="KW-1185">Reference proteome</keyword>
<dbReference type="InParanoid" id="I7EEU5"/>
<dbReference type="OrthoDB" id="7451512at2"/>
<dbReference type="Proteomes" id="UP000000577">
    <property type="component" value="Chromosome"/>
</dbReference>
<dbReference type="STRING" id="243231.GSU3487"/>
<dbReference type="EMBL" id="AE017180">
    <property type="protein sequence ID" value="AFP20392.1"/>
    <property type="molecule type" value="Genomic_DNA"/>
</dbReference>
<protein>
    <submittedName>
        <fullName evidence="1">Uncharacterized protein</fullName>
    </submittedName>
</protein>
<reference evidence="1 2" key="2">
    <citation type="journal article" date="2012" name="BMC Genomics">
        <title>Comparative genomic analysis of Geobacter sulfurreducens KN400, a strain with enhanced capacity for extracellular electron transfer and electricity production.</title>
        <authorList>
            <person name="Butler J.E."/>
            <person name="Young N.D."/>
            <person name="Aklujkar M."/>
            <person name="Lovley D.R."/>
        </authorList>
    </citation>
    <scope>NUCLEOTIDE SEQUENCE [LARGE SCALE GENOMIC DNA]</scope>
    <source>
        <strain evidence="2">ATCC 51573 / DSM 12127 / PCA</strain>
    </source>
</reference>
<gene>
    <name evidence="1" type="ordered locus">GSU3487</name>
</gene>
<evidence type="ECO:0000313" key="1">
    <source>
        <dbReference type="EMBL" id="AFP20392.1"/>
    </source>
</evidence>
<dbReference type="HOGENOM" id="CLU_166635_0_0_7"/>
<proteinExistence type="predicted"/>
<accession>I7EEU5</accession>
<evidence type="ECO:0000313" key="2">
    <source>
        <dbReference type="Proteomes" id="UP000000577"/>
    </source>
</evidence>
<reference evidence="1 2" key="1">
    <citation type="journal article" date="2003" name="Science">
        <title>Genome of Geobacter sulfurreducens: metal reduction in subsurface environments.</title>
        <authorList>
            <person name="Methe B.A."/>
            <person name="Nelson K.E."/>
            <person name="Eisen J.A."/>
            <person name="Paulsen I.T."/>
            <person name="Nelson W."/>
            <person name="Heidelberg J.F."/>
            <person name="Wu D."/>
            <person name="Wu M."/>
            <person name="Ward N."/>
            <person name="Beanan M.J."/>
            <person name="Dodson R.J."/>
            <person name="Madupu R."/>
            <person name="Brinkac L.M."/>
            <person name="Daugherty S.C."/>
            <person name="DeBoy R.T."/>
            <person name="Durkin A.S."/>
            <person name="Gwinn M."/>
            <person name="Kolonay J.F."/>
            <person name="Sullivan S.A."/>
            <person name="Haft D.H."/>
            <person name="Selengut J."/>
            <person name="Davidsen T.M."/>
            <person name="Zafar N."/>
            <person name="White O."/>
            <person name="Tran B."/>
            <person name="Romero C."/>
            <person name="Forberger H.A."/>
            <person name="Weidman J."/>
            <person name="Khouri H."/>
            <person name="Feldblyum T.V."/>
            <person name="Utterback T.R."/>
            <person name="Van Aken S.E."/>
            <person name="Lovley D.R."/>
            <person name="Fraser C.M."/>
        </authorList>
    </citation>
    <scope>NUCLEOTIDE SEQUENCE [LARGE SCALE GENOMIC DNA]</scope>
    <source>
        <strain evidence="2">ATCC 51573 / DSM 12127 / PCA</strain>
    </source>
</reference>
<dbReference type="EnsemblBacteria" id="AFP20392">
    <property type="protein sequence ID" value="AFP20392"/>
    <property type="gene ID" value="GSU3487"/>
</dbReference>
<dbReference type="Pfam" id="PF20126">
    <property type="entry name" value="TumE"/>
    <property type="match status" value="1"/>
</dbReference>
<dbReference type="AlphaFoldDB" id="I7EEU5"/>
<sequence length="105" mass="11894">MTTRGAVVILSNMNATLLLNGRHILSDNAFVEMVVWRVPSPLSGSAHSFKYRLAFIVGGLCALRYDNEAGNGDHKHIGEKELPYRFTTPQDLLDDFWKDVDEWRS</sequence>
<dbReference type="InterPro" id="IPR045397">
    <property type="entry name" value="TumE-like"/>
</dbReference>
<organism evidence="1 2">
    <name type="scientific">Geobacter sulfurreducens (strain ATCC 51573 / DSM 12127 / PCA)</name>
    <dbReference type="NCBI Taxonomy" id="243231"/>
    <lineage>
        <taxon>Bacteria</taxon>
        <taxon>Pseudomonadati</taxon>
        <taxon>Thermodesulfobacteriota</taxon>
        <taxon>Desulfuromonadia</taxon>
        <taxon>Geobacterales</taxon>
        <taxon>Geobacteraceae</taxon>
        <taxon>Geobacter</taxon>
    </lineage>
</organism>
<dbReference type="KEGG" id="gsu:GSU3487"/>